<keyword evidence="2" id="KW-0732">Signal</keyword>
<dbReference type="InterPro" id="IPR049492">
    <property type="entry name" value="BD-FAE-like_dom"/>
</dbReference>
<name>A0A1Y2A6B9_9FUNG</name>
<reference evidence="4 5" key="1">
    <citation type="submission" date="2016-08" db="EMBL/GenBank/DDBJ databases">
        <title>A Parts List for Fungal Cellulosomes Revealed by Comparative Genomics.</title>
        <authorList>
            <consortium name="DOE Joint Genome Institute"/>
            <person name="Haitjema C.H."/>
            <person name="Gilmore S.P."/>
            <person name="Henske J.K."/>
            <person name="Solomon K.V."/>
            <person name="De Groot R."/>
            <person name="Kuo A."/>
            <person name="Mondo S.J."/>
            <person name="Salamov A.A."/>
            <person name="Labutti K."/>
            <person name="Zhao Z."/>
            <person name="Chiniquy J."/>
            <person name="Barry K."/>
            <person name="Brewer H.M."/>
            <person name="Purvine S.O."/>
            <person name="Wright A.T."/>
            <person name="Boxma B."/>
            <person name="Van Alen T."/>
            <person name="Hackstein J.H."/>
            <person name="Baker S.E."/>
            <person name="Grigoriev I.V."/>
            <person name="O'Malley M.A."/>
        </authorList>
    </citation>
    <scope>NUCLEOTIDE SEQUENCE [LARGE SCALE GENOMIC DNA]</scope>
    <source>
        <strain evidence="4 5">G1</strain>
    </source>
</reference>
<dbReference type="GO" id="GO:0016787">
    <property type="term" value="F:hydrolase activity"/>
    <property type="evidence" value="ECO:0007669"/>
    <property type="project" value="UniProtKB-KW"/>
</dbReference>
<feature type="domain" description="BD-FAE-like" evidence="3">
    <location>
        <begin position="57"/>
        <end position="269"/>
    </location>
</feature>
<protein>
    <submittedName>
        <fullName evidence="4">Alpha/beta-hydrolase</fullName>
    </submittedName>
</protein>
<organism evidence="4 5">
    <name type="scientific">Neocallimastix californiae</name>
    <dbReference type="NCBI Taxonomy" id="1754190"/>
    <lineage>
        <taxon>Eukaryota</taxon>
        <taxon>Fungi</taxon>
        <taxon>Fungi incertae sedis</taxon>
        <taxon>Chytridiomycota</taxon>
        <taxon>Chytridiomycota incertae sedis</taxon>
        <taxon>Neocallimastigomycetes</taxon>
        <taxon>Neocallimastigales</taxon>
        <taxon>Neocallimastigaceae</taxon>
        <taxon>Neocallimastix</taxon>
    </lineage>
</organism>
<accession>A0A1Y2A6B9</accession>
<keyword evidence="1 4" id="KW-0378">Hydrolase</keyword>
<dbReference type="Gene3D" id="3.40.50.1820">
    <property type="entry name" value="alpha/beta hydrolase"/>
    <property type="match status" value="1"/>
</dbReference>
<evidence type="ECO:0000256" key="2">
    <source>
        <dbReference type="SAM" id="SignalP"/>
    </source>
</evidence>
<dbReference type="Proteomes" id="UP000193920">
    <property type="component" value="Unassembled WGS sequence"/>
</dbReference>
<evidence type="ECO:0000256" key="1">
    <source>
        <dbReference type="ARBA" id="ARBA00022801"/>
    </source>
</evidence>
<comment type="caution">
    <text evidence="4">The sequence shown here is derived from an EMBL/GenBank/DDBJ whole genome shotgun (WGS) entry which is preliminary data.</text>
</comment>
<feature type="chain" id="PRO_5012688782" evidence="2">
    <location>
        <begin position="20"/>
        <end position="300"/>
    </location>
</feature>
<dbReference type="AlphaFoldDB" id="A0A1Y2A6B9"/>
<sequence length="300" mass="33679">MNILKVIILIASFIISIKSDVANEKIKEIENIKQDLIDYGSINCIARDINYNDRNELDIYYDSNQTNDKKPVVIQFHGGSWYNEDKMNCVSSALLLHEHNIVTVVPNFILFPIGQIDDMIKDFYDSIKWTFDNIDKYGGDSSNITVVGHSSSAHLLILTLLKASLTRKNNGSYLSSLPKIKRAVLINGPYEYDESLLGTVTNESIDASNNLIKEISLAVLSIKNNNPISILKDYNDNSITSFNVEKFNIIHSSLDEDVPEASATSLMEEMKRICPSANIQYIFLDGLDHNGIPNGKKIEL</sequence>
<evidence type="ECO:0000313" key="5">
    <source>
        <dbReference type="Proteomes" id="UP000193920"/>
    </source>
</evidence>
<dbReference type="InterPro" id="IPR050300">
    <property type="entry name" value="GDXG_lipolytic_enzyme"/>
</dbReference>
<dbReference type="OrthoDB" id="6495301at2759"/>
<dbReference type="PANTHER" id="PTHR48081">
    <property type="entry name" value="AB HYDROLASE SUPERFAMILY PROTEIN C4A8.06C"/>
    <property type="match status" value="1"/>
</dbReference>
<dbReference type="Pfam" id="PF20434">
    <property type="entry name" value="BD-FAE"/>
    <property type="match status" value="1"/>
</dbReference>
<evidence type="ECO:0000313" key="4">
    <source>
        <dbReference type="EMBL" id="ORY18063.1"/>
    </source>
</evidence>
<dbReference type="InterPro" id="IPR029058">
    <property type="entry name" value="AB_hydrolase_fold"/>
</dbReference>
<feature type="signal peptide" evidence="2">
    <location>
        <begin position="1"/>
        <end position="19"/>
    </location>
</feature>
<evidence type="ECO:0000259" key="3">
    <source>
        <dbReference type="Pfam" id="PF20434"/>
    </source>
</evidence>
<dbReference type="STRING" id="1754190.A0A1Y2A6B9"/>
<gene>
    <name evidence="4" type="ORF">LY90DRAFT_677256</name>
</gene>
<dbReference type="SUPFAM" id="SSF53474">
    <property type="entry name" value="alpha/beta-Hydrolases"/>
    <property type="match status" value="1"/>
</dbReference>
<proteinExistence type="predicted"/>
<dbReference type="EMBL" id="MCOG01000322">
    <property type="protein sequence ID" value="ORY18063.1"/>
    <property type="molecule type" value="Genomic_DNA"/>
</dbReference>
<keyword evidence="5" id="KW-1185">Reference proteome</keyword>